<accession>A0ABP1PGK3</accession>
<gene>
    <name evidence="4" type="ORF">XYLVIOL_LOCUS11003</name>
</gene>
<dbReference type="InterPro" id="IPR055414">
    <property type="entry name" value="LRR_R13L4/SHOC2-like"/>
</dbReference>
<feature type="domain" description="Disease resistance R13L4/SHOC-2-like LRR" evidence="3">
    <location>
        <begin position="376"/>
        <end position="489"/>
    </location>
</feature>
<dbReference type="SUPFAM" id="SSF52058">
    <property type="entry name" value="L domain-like"/>
    <property type="match status" value="2"/>
</dbReference>
<comment type="caution">
    <text evidence="4">The sequence shown here is derived from an EMBL/GenBank/DDBJ whole genome shotgun (WGS) entry which is preliminary data.</text>
</comment>
<dbReference type="PANTHER" id="PTHR48051">
    <property type="match status" value="1"/>
</dbReference>
<dbReference type="PANTHER" id="PTHR48051:SF1">
    <property type="entry name" value="RAS SUPPRESSOR PROTEIN 1"/>
    <property type="match status" value="1"/>
</dbReference>
<dbReference type="PRINTS" id="PR00019">
    <property type="entry name" value="LEURICHRPT"/>
</dbReference>
<name>A0ABP1PGK3_XYLVO</name>
<dbReference type="PROSITE" id="PS51450">
    <property type="entry name" value="LRR"/>
    <property type="match status" value="6"/>
</dbReference>
<dbReference type="InterPro" id="IPR050216">
    <property type="entry name" value="LRR_domain-containing"/>
</dbReference>
<evidence type="ECO:0000256" key="1">
    <source>
        <dbReference type="ARBA" id="ARBA00022614"/>
    </source>
</evidence>
<evidence type="ECO:0000313" key="5">
    <source>
        <dbReference type="Proteomes" id="UP001642520"/>
    </source>
</evidence>
<protein>
    <recommendedName>
        <fullName evidence="3">Disease resistance R13L4/SHOC-2-like LRR domain-containing protein</fullName>
    </recommendedName>
</protein>
<dbReference type="InterPro" id="IPR032675">
    <property type="entry name" value="LRR_dom_sf"/>
</dbReference>
<evidence type="ECO:0000313" key="4">
    <source>
        <dbReference type="EMBL" id="CAL7952317.1"/>
    </source>
</evidence>
<dbReference type="SMART" id="SM00369">
    <property type="entry name" value="LRR_TYP"/>
    <property type="match status" value="11"/>
</dbReference>
<keyword evidence="1" id="KW-0433">Leucine-rich repeat</keyword>
<evidence type="ECO:0000259" key="3">
    <source>
        <dbReference type="Pfam" id="PF23598"/>
    </source>
</evidence>
<keyword evidence="2" id="KW-0677">Repeat</keyword>
<sequence>MSGVKKRVNHLAVFKQRTKHDDNAELSEIIILSARKTGNLNLSSRGLYTVPNRVWCINELTEEEVRNLHFELDYTHENERWWEQEPLKTLDLSCNNLTAIDPRIECLTDLNALYLQSNMLHTLPAEIGNLKKLKILNLSNNKLEKLPYEFYRLAELHELNLKSNNINQLDPAIGDFIMLTHLEIDMSCLEGVGQLKTLTLGNNQIESIPEEIIKLVYLEIFDLSHNKITLIPSYIGILPNLKQFVIDGNDVQNVRADIIRCGTPRILKHIRQGIESTNLDAKEHVVLDVSTNVYPDRYAMQSTKLLSLAGQNLIELPKEVLENACKADVSTVDLSRNKLSTLPDELCIIANVANLKLISNQLTCIPDWIGEKYKYLQALDLSKNLLQTLPSSFGLLKYLKELNISFNRFEEVPVSVYDVDSLEILIANNNLITNIDATSLQKLQKLAILNLANNNIGHVPPELGNLKNLRNLLLSGNSFKQPRQAILAKSTEEILAYLRNRIPH</sequence>
<dbReference type="InterPro" id="IPR001611">
    <property type="entry name" value="Leu-rich_rpt"/>
</dbReference>
<dbReference type="Pfam" id="PF13855">
    <property type="entry name" value="LRR_8"/>
    <property type="match status" value="2"/>
</dbReference>
<dbReference type="EMBL" id="CAXAJV020001301">
    <property type="protein sequence ID" value="CAL7952317.1"/>
    <property type="molecule type" value="Genomic_DNA"/>
</dbReference>
<evidence type="ECO:0000256" key="2">
    <source>
        <dbReference type="ARBA" id="ARBA00022737"/>
    </source>
</evidence>
<dbReference type="Pfam" id="PF23598">
    <property type="entry name" value="LRR_14"/>
    <property type="match status" value="1"/>
</dbReference>
<dbReference type="SMART" id="SM00364">
    <property type="entry name" value="LRR_BAC"/>
    <property type="match status" value="6"/>
</dbReference>
<dbReference type="Proteomes" id="UP001642520">
    <property type="component" value="Unassembled WGS sequence"/>
</dbReference>
<dbReference type="Gene3D" id="3.80.10.10">
    <property type="entry name" value="Ribonuclease Inhibitor"/>
    <property type="match status" value="3"/>
</dbReference>
<proteinExistence type="predicted"/>
<reference evidence="4 5" key="1">
    <citation type="submission" date="2024-08" db="EMBL/GenBank/DDBJ databases">
        <authorList>
            <person name="Will J Nash"/>
            <person name="Angela Man"/>
            <person name="Seanna McTaggart"/>
            <person name="Kendall Baker"/>
            <person name="Tom Barker"/>
            <person name="Leah Catchpole"/>
            <person name="Alex Durrant"/>
            <person name="Karim Gharbi"/>
            <person name="Naomi Irish"/>
            <person name="Gemy Kaithakottil"/>
            <person name="Debby Ku"/>
            <person name="Aaliyah Providence"/>
            <person name="Felix Shaw"/>
            <person name="David Swarbreck"/>
            <person name="Chris Watkins"/>
            <person name="Ann M. McCartney"/>
            <person name="Giulio Formenti"/>
            <person name="Alice Mouton"/>
            <person name="Noel Vella"/>
            <person name="Bjorn M von Reumont"/>
            <person name="Adriana Vella"/>
            <person name="Wilfried Haerty"/>
        </authorList>
    </citation>
    <scope>NUCLEOTIDE SEQUENCE [LARGE SCALE GENOMIC DNA]</scope>
</reference>
<organism evidence="4 5">
    <name type="scientific">Xylocopa violacea</name>
    <name type="common">Violet carpenter bee</name>
    <name type="synonym">Apis violacea</name>
    <dbReference type="NCBI Taxonomy" id="135666"/>
    <lineage>
        <taxon>Eukaryota</taxon>
        <taxon>Metazoa</taxon>
        <taxon>Ecdysozoa</taxon>
        <taxon>Arthropoda</taxon>
        <taxon>Hexapoda</taxon>
        <taxon>Insecta</taxon>
        <taxon>Pterygota</taxon>
        <taxon>Neoptera</taxon>
        <taxon>Endopterygota</taxon>
        <taxon>Hymenoptera</taxon>
        <taxon>Apocrita</taxon>
        <taxon>Aculeata</taxon>
        <taxon>Apoidea</taxon>
        <taxon>Anthophila</taxon>
        <taxon>Apidae</taxon>
        <taxon>Xylocopa</taxon>
        <taxon>Xylocopa</taxon>
    </lineage>
</organism>
<keyword evidence="5" id="KW-1185">Reference proteome</keyword>
<dbReference type="InterPro" id="IPR003591">
    <property type="entry name" value="Leu-rich_rpt_typical-subtyp"/>
</dbReference>